<dbReference type="RefSeq" id="WP_163953714.1">
    <property type="nucleotide sequence ID" value="NZ_JAAFZH010000013.1"/>
</dbReference>
<dbReference type="Proteomes" id="UP000474175">
    <property type="component" value="Unassembled WGS sequence"/>
</dbReference>
<reference evidence="1 2" key="1">
    <citation type="submission" date="2020-02" db="EMBL/GenBank/DDBJ databases">
        <title>Draft genome sequence of two Spirosoma agri KCTC 52727 and Spirosoma terrae KCTC 52035.</title>
        <authorList>
            <person name="Rojas J."/>
            <person name="Ambika Manirajan B."/>
            <person name="Suarez C."/>
            <person name="Ratering S."/>
            <person name="Schnell S."/>
        </authorList>
    </citation>
    <scope>NUCLEOTIDE SEQUENCE [LARGE SCALE GENOMIC DNA]</scope>
    <source>
        <strain evidence="1 2">KCTC 52035</strain>
    </source>
</reference>
<accession>A0A6L9LG49</accession>
<evidence type="ECO:0000313" key="1">
    <source>
        <dbReference type="EMBL" id="NDU97853.1"/>
    </source>
</evidence>
<sequence>MQRTFVKTESTYPVHTQSSALSSLLSNSDDDFYGSLQRIWNSVVQLEDLGMIQSEQEKFVYAYRFAEAELHRAYSEKEPICLSPSYR</sequence>
<protein>
    <submittedName>
        <fullName evidence="1">Uncharacterized protein</fullName>
    </submittedName>
</protein>
<name>A0A6L9LG49_9BACT</name>
<comment type="caution">
    <text evidence="1">The sequence shown here is derived from an EMBL/GenBank/DDBJ whole genome shotgun (WGS) entry which is preliminary data.</text>
</comment>
<keyword evidence="2" id="KW-1185">Reference proteome</keyword>
<organism evidence="1 2">
    <name type="scientific">Spirosoma terrae</name>
    <dbReference type="NCBI Taxonomy" id="1968276"/>
    <lineage>
        <taxon>Bacteria</taxon>
        <taxon>Pseudomonadati</taxon>
        <taxon>Bacteroidota</taxon>
        <taxon>Cytophagia</taxon>
        <taxon>Cytophagales</taxon>
        <taxon>Cytophagaceae</taxon>
        <taxon>Spirosoma</taxon>
    </lineage>
</organism>
<gene>
    <name evidence="1" type="ORF">GK108_23410</name>
</gene>
<dbReference type="AlphaFoldDB" id="A0A6L9LG49"/>
<dbReference type="EMBL" id="JAAFZH010000013">
    <property type="protein sequence ID" value="NDU97853.1"/>
    <property type="molecule type" value="Genomic_DNA"/>
</dbReference>
<proteinExistence type="predicted"/>
<evidence type="ECO:0000313" key="2">
    <source>
        <dbReference type="Proteomes" id="UP000474175"/>
    </source>
</evidence>